<reference evidence="20" key="1">
    <citation type="journal article" date="2020" name="Nat. Genet.">
        <title>Genomic diversifications of five Gossypium allopolyploid species and their impact on cotton improvement.</title>
        <authorList>
            <person name="Chen Z.J."/>
            <person name="Sreedasyam A."/>
            <person name="Ando A."/>
            <person name="Song Q."/>
            <person name="De Santiago L.M."/>
            <person name="Hulse-Kemp A.M."/>
            <person name="Ding M."/>
            <person name="Ye W."/>
            <person name="Kirkbride R.C."/>
            <person name="Jenkins J."/>
            <person name="Plott C."/>
            <person name="Lovell J."/>
            <person name="Lin Y.M."/>
            <person name="Vaughn R."/>
            <person name="Liu B."/>
            <person name="Simpson S."/>
            <person name="Scheffler B.E."/>
            <person name="Wen L."/>
            <person name="Saski C.A."/>
            <person name="Grover C.E."/>
            <person name="Hu G."/>
            <person name="Conover J.L."/>
            <person name="Carlson J.W."/>
            <person name="Shu S."/>
            <person name="Boston L.B."/>
            <person name="Williams M."/>
            <person name="Peterson D.G."/>
            <person name="McGee K."/>
            <person name="Jones D.C."/>
            <person name="Wendel J.F."/>
            <person name="Stelly D.M."/>
            <person name="Grimwood J."/>
            <person name="Schmutz J."/>
        </authorList>
    </citation>
    <scope>NUCLEOTIDE SEQUENCE [LARGE SCALE GENOMIC DNA]</scope>
    <source>
        <strain evidence="20">cv. TM-1</strain>
    </source>
</reference>
<keyword evidence="12 21" id="KW-0012">Acyltransferase</keyword>
<feature type="transmembrane region" description="Helical" evidence="18">
    <location>
        <begin position="40"/>
        <end position="60"/>
    </location>
</feature>
<dbReference type="EC" id="2.3.1.15" evidence="4"/>
<dbReference type="PaxDb" id="3635-A0A1U8LHT4"/>
<dbReference type="RefSeq" id="XP_016714166.1">
    <property type="nucleotide sequence ID" value="XM_016858677.2"/>
</dbReference>
<dbReference type="InterPro" id="IPR056462">
    <property type="entry name" value="HAD_RAM2/GPAT1-8"/>
</dbReference>
<dbReference type="GO" id="GO:0004366">
    <property type="term" value="F:glycerol-3-phosphate O-acyltransferase activity"/>
    <property type="evidence" value="ECO:0007669"/>
    <property type="project" value="UniProtKB-EC"/>
</dbReference>
<evidence type="ECO:0000256" key="15">
    <source>
        <dbReference type="ARBA" id="ARBA00060536"/>
    </source>
</evidence>
<keyword evidence="10" id="KW-0594">Phospholipid biosynthesis</keyword>
<feature type="transmembrane region" description="Helical" evidence="18">
    <location>
        <begin position="66"/>
        <end position="88"/>
    </location>
</feature>
<dbReference type="GO" id="GO:0009610">
    <property type="term" value="P:response to symbiotic fungus"/>
    <property type="evidence" value="ECO:0007669"/>
    <property type="project" value="UniProtKB-ARBA"/>
</dbReference>
<evidence type="ECO:0000256" key="2">
    <source>
        <dbReference type="ARBA" id="ARBA00005175"/>
    </source>
</evidence>
<dbReference type="InterPro" id="IPR023214">
    <property type="entry name" value="HAD_sf"/>
</dbReference>
<evidence type="ECO:0000256" key="11">
    <source>
        <dbReference type="ARBA" id="ARBA00023264"/>
    </source>
</evidence>
<keyword evidence="10" id="KW-0443">Lipid metabolism</keyword>
<dbReference type="GO" id="GO:0010143">
    <property type="term" value="P:cutin biosynthetic process"/>
    <property type="evidence" value="ECO:0000318"/>
    <property type="project" value="GO_Central"/>
</dbReference>
<evidence type="ECO:0000259" key="19">
    <source>
        <dbReference type="SMART" id="SM00563"/>
    </source>
</evidence>
<comment type="subcellular location">
    <subcellularLocation>
        <location evidence="1">Membrane</location>
        <topology evidence="1">Multi-pass membrane protein</topology>
    </subcellularLocation>
</comment>
<dbReference type="GO" id="GO:0090447">
    <property type="term" value="F:glycerol-3-phosphate 2-O-acyltransferase activity"/>
    <property type="evidence" value="ECO:0000318"/>
    <property type="project" value="GO_Central"/>
</dbReference>
<dbReference type="FunFam" id="3.40.50.1000:FF:000243">
    <property type="entry name" value="Glycerol-3-phosphate 2-O-acyltransferase 6"/>
    <property type="match status" value="1"/>
</dbReference>
<dbReference type="GO" id="GO:0016791">
    <property type="term" value="F:phosphatase activity"/>
    <property type="evidence" value="ECO:0000318"/>
    <property type="project" value="GO_Central"/>
</dbReference>
<evidence type="ECO:0000256" key="6">
    <source>
        <dbReference type="ARBA" id="ARBA00022679"/>
    </source>
</evidence>
<proteinExistence type="inferred from homology"/>
<dbReference type="SMR" id="A0A1U8LHT4"/>
<evidence type="ECO:0000256" key="16">
    <source>
        <dbReference type="ARBA" id="ARBA00069630"/>
    </source>
</evidence>
<comment type="similarity">
    <text evidence="3">Belongs to the GPAT/DAPAT family.</text>
</comment>
<evidence type="ECO:0000256" key="14">
    <source>
        <dbReference type="ARBA" id="ARBA00057026"/>
    </source>
</evidence>
<dbReference type="GeneID" id="107927584"/>
<keyword evidence="5" id="KW-0444">Lipid biosynthesis</keyword>
<evidence type="ECO:0000256" key="5">
    <source>
        <dbReference type="ARBA" id="ARBA00022516"/>
    </source>
</evidence>
<name>A0A1U8LHT4_GOSHI</name>
<dbReference type="SUPFAM" id="SSF56784">
    <property type="entry name" value="HAD-like"/>
    <property type="match status" value="1"/>
</dbReference>
<evidence type="ECO:0000256" key="3">
    <source>
        <dbReference type="ARBA" id="ARBA00007937"/>
    </source>
</evidence>
<dbReference type="Proteomes" id="UP000818029">
    <property type="component" value="Chromosome A10"/>
</dbReference>
<dbReference type="PANTHER" id="PTHR15486:SF96">
    <property type="entry name" value="LIPID DROPLET-REGULATING VLDL ASSEMBLY FACTOR AUP1"/>
    <property type="match status" value="1"/>
</dbReference>
<comment type="catalytic activity">
    <reaction evidence="13">
        <text>sn-glycerol 3-phosphate + an acyl-CoA = a 1-acyl-sn-glycero-3-phosphate + CoA</text>
        <dbReference type="Rhea" id="RHEA:15325"/>
        <dbReference type="ChEBI" id="CHEBI:57287"/>
        <dbReference type="ChEBI" id="CHEBI:57597"/>
        <dbReference type="ChEBI" id="CHEBI:57970"/>
        <dbReference type="ChEBI" id="CHEBI:58342"/>
        <dbReference type="EC" id="2.3.1.15"/>
    </reaction>
</comment>
<reference evidence="21" key="2">
    <citation type="submission" date="2025-08" db="UniProtKB">
        <authorList>
            <consortium name="RefSeq"/>
        </authorList>
    </citation>
    <scope>IDENTIFICATION</scope>
</reference>
<dbReference type="InterPro" id="IPR002123">
    <property type="entry name" value="Plipid/glycerol_acylTrfase"/>
</dbReference>
<evidence type="ECO:0000256" key="9">
    <source>
        <dbReference type="ARBA" id="ARBA00023136"/>
    </source>
</evidence>
<dbReference type="KEGG" id="ghi:107927584"/>
<dbReference type="AlphaFoldDB" id="A0A1U8LHT4"/>
<dbReference type="STRING" id="3635.A0A1U8LHT4"/>
<dbReference type="GO" id="GO:0008654">
    <property type="term" value="P:phospholipid biosynthetic process"/>
    <property type="evidence" value="ECO:0007669"/>
    <property type="project" value="UniProtKB-KW"/>
</dbReference>
<evidence type="ECO:0000256" key="4">
    <source>
        <dbReference type="ARBA" id="ARBA00013113"/>
    </source>
</evidence>
<evidence type="ECO:0000256" key="7">
    <source>
        <dbReference type="ARBA" id="ARBA00022692"/>
    </source>
</evidence>
<dbReference type="CDD" id="cd06551">
    <property type="entry name" value="LPLAT"/>
    <property type="match status" value="1"/>
</dbReference>
<evidence type="ECO:0000256" key="17">
    <source>
        <dbReference type="ARBA" id="ARBA00077294"/>
    </source>
</evidence>
<organism evidence="20 21">
    <name type="scientific">Gossypium hirsutum</name>
    <name type="common">Upland cotton</name>
    <name type="synonym">Gossypium mexicanum</name>
    <dbReference type="NCBI Taxonomy" id="3635"/>
    <lineage>
        <taxon>Eukaryota</taxon>
        <taxon>Viridiplantae</taxon>
        <taxon>Streptophyta</taxon>
        <taxon>Embryophyta</taxon>
        <taxon>Tracheophyta</taxon>
        <taxon>Spermatophyta</taxon>
        <taxon>Magnoliopsida</taxon>
        <taxon>eudicotyledons</taxon>
        <taxon>Gunneridae</taxon>
        <taxon>Pentapetalae</taxon>
        <taxon>rosids</taxon>
        <taxon>malvids</taxon>
        <taxon>Malvales</taxon>
        <taxon>Malvaceae</taxon>
        <taxon>Malvoideae</taxon>
        <taxon>Gossypium</taxon>
    </lineage>
</organism>
<dbReference type="GO" id="GO:0016020">
    <property type="term" value="C:membrane"/>
    <property type="evidence" value="ECO:0000318"/>
    <property type="project" value="GO_Central"/>
</dbReference>
<keyword evidence="6" id="KW-0808">Transferase</keyword>
<dbReference type="InterPro" id="IPR036412">
    <property type="entry name" value="HAD-like_sf"/>
</dbReference>
<keyword evidence="8 18" id="KW-1133">Transmembrane helix</keyword>
<accession>A0A1U8LHT4</accession>
<evidence type="ECO:0000256" key="12">
    <source>
        <dbReference type="ARBA" id="ARBA00023315"/>
    </source>
</evidence>
<feature type="domain" description="Phospholipid/glycerol acyltransferase" evidence="19">
    <location>
        <begin position="303"/>
        <end position="404"/>
    </location>
</feature>
<comment type="function">
    <text evidence="14">Involved in the production of cutin monomers. Esterifies acyl-group from acyl-ACP to the sn-2 position of glycerol-3-phosphate, a step in cutin biosynthesis. Required for colonization of the root by mycorrhizal fungi, and appropriate hyphopodia and arbuscule formation. Cutin monomers act as plant signals that promote colonization by arbuscular mycorrhizal fungi. This signaling function has been recruited by pathogenic oomycetes to facilitate appressoria formation and their own invasion.</text>
</comment>
<dbReference type="Gene3D" id="3.40.50.1000">
    <property type="entry name" value="HAD superfamily/HAD-like"/>
    <property type="match status" value="1"/>
</dbReference>
<keyword evidence="11" id="KW-1208">Phospholipid metabolism</keyword>
<keyword evidence="9 18" id="KW-0472">Membrane</keyword>
<dbReference type="Pfam" id="PF01553">
    <property type="entry name" value="Acyltransferase"/>
    <property type="match status" value="1"/>
</dbReference>
<evidence type="ECO:0000256" key="10">
    <source>
        <dbReference type="ARBA" id="ARBA00023209"/>
    </source>
</evidence>
<sequence>MVTSNPFPSVEKCPSVGREKQTVVADMDGTLLIGRSSFPYFALVAFEVSGVLRLLFLLLASPLAGLLYYFVSESAGIQVLIFATFVGMKVSDIESVARAVLPKFYSSDLHPESWRVFTSCGKRCVLTANPRIMVEAFLKDLLGVDMVLGTEIGTYKGRATGFVCKPGVLVGKNKADALKKAFGETKPDVGLGDRHTDIPFMAMCKEGYLVPPNPETKAVAIEKLPKPVIFHDGRLVQKPTPLTALLIILWTPIGFPLACLRIAAGSLLPMSIVYYAFWALGVRVTVKGTPPPPVKKSTGQSGVLFICSHRTLLDPIFLCTALGRPISAVTYSISRLSEIISPIKLVKLSRDRATDAAMIKKLLQEGDLAICPEGTTCREPFLLRFSSLFAELTDQLVPVAMVNRMSMFHGTTARGWKGMDPFYFFMNPTPAYEVTYLNKLPPELTCSSGKSSHEVANYIQRVIAATLSYECTNFTRKDKYRALAGNDGTVVEKPKLPANKVMGC</sequence>
<comment type="pathway">
    <text evidence="2">Lipid metabolism; glycerolipid metabolism.</text>
</comment>
<dbReference type="PANTHER" id="PTHR15486">
    <property type="entry name" value="ANCIENT UBIQUITOUS PROTEIN"/>
    <property type="match status" value="1"/>
</dbReference>
<dbReference type="OrthoDB" id="1854593at2759"/>
<comment type="pathway">
    <text evidence="15">Glycerolipid metabolism.</text>
</comment>
<evidence type="ECO:0000256" key="1">
    <source>
        <dbReference type="ARBA" id="ARBA00004141"/>
    </source>
</evidence>
<keyword evidence="7 18" id="KW-0812">Transmembrane</keyword>
<gene>
    <name evidence="21" type="primary">LOC107927584</name>
</gene>
<dbReference type="SUPFAM" id="SSF69593">
    <property type="entry name" value="Glycerol-3-phosphate (1)-acyltransferase"/>
    <property type="match status" value="1"/>
</dbReference>
<evidence type="ECO:0000256" key="18">
    <source>
        <dbReference type="SAM" id="Phobius"/>
    </source>
</evidence>
<keyword evidence="20" id="KW-1185">Reference proteome</keyword>
<protein>
    <recommendedName>
        <fullName evidence="16">Glycerol-3-phosphate acyltransferase RAM2</fullName>
        <ecNumber evidence="4">2.3.1.15</ecNumber>
    </recommendedName>
    <alternativeName>
        <fullName evidence="17">Protein REQUIRED FOR ARBUSCULAR MYCORRHIZATION 2</fullName>
    </alternativeName>
</protein>
<evidence type="ECO:0000313" key="21">
    <source>
        <dbReference type="RefSeq" id="XP_016714166.1"/>
    </source>
</evidence>
<dbReference type="Pfam" id="PF23270">
    <property type="entry name" value="HAD_RAM2_N"/>
    <property type="match status" value="1"/>
</dbReference>
<evidence type="ECO:0000256" key="13">
    <source>
        <dbReference type="ARBA" id="ARBA00048427"/>
    </source>
</evidence>
<evidence type="ECO:0000313" key="20">
    <source>
        <dbReference type="Proteomes" id="UP000818029"/>
    </source>
</evidence>
<evidence type="ECO:0000256" key="8">
    <source>
        <dbReference type="ARBA" id="ARBA00022989"/>
    </source>
</evidence>
<dbReference type="SMART" id="SM00563">
    <property type="entry name" value="PlsC"/>
    <property type="match status" value="1"/>
</dbReference>